<dbReference type="EMBL" id="VRLR01000004">
    <property type="protein sequence ID" value="TXK81287.1"/>
    <property type="molecule type" value="Genomic_DNA"/>
</dbReference>
<evidence type="ECO:0000256" key="5">
    <source>
        <dbReference type="ARBA" id="ARBA00022741"/>
    </source>
</evidence>
<evidence type="ECO:0000256" key="7">
    <source>
        <dbReference type="ARBA" id="ARBA00022840"/>
    </source>
</evidence>
<dbReference type="InterPro" id="IPR006204">
    <property type="entry name" value="GHMP_kinase_N_dom"/>
</dbReference>
<evidence type="ECO:0000256" key="10">
    <source>
        <dbReference type="ARBA" id="ARBA00023277"/>
    </source>
</evidence>
<gene>
    <name evidence="15" type="primary">galK</name>
    <name evidence="15" type="ORF">FU839_09240</name>
</gene>
<dbReference type="AlphaFoldDB" id="A0A5C8LX42"/>
<comment type="caution">
    <text evidence="15">The sequence shown here is derived from an EMBL/GenBank/DDBJ whole genome shotgun (WGS) entry which is preliminary data.</text>
</comment>
<keyword evidence="7" id="KW-0067">ATP-binding</keyword>
<dbReference type="InterPro" id="IPR006203">
    <property type="entry name" value="GHMP_knse_ATP-bd_CS"/>
</dbReference>
<dbReference type="InterPro" id="IPR000705">
    <property type="entry name" value="Galactokinase"/>
</dbReference>
<keyword evidence="2" id="KW-0963">Cytoplasm</keyword>
<sequence>MTYETLQQQFQMLYQHKAQGVASAPGRVNLIGEFTDYNQGFVFPCSLGFRTLVLFRRRTDQQLVVHSVNYPGEHDSFALDQAISAGPSQWGNYIRAMAYVLKKAGHSLAGADILISSDVPQGAGLSSSAALEVAVAGAFNQISALGLSLQQIALFGQQAENEFMDCQCGIMDQLISAKGQQGHALLIDCSDLQTTAVPLPEDIKLVIINSNYPRKLVDSEYNQRRLDCEQAAQKMGVRTLRHATLELLNDTAPKLSDTEFRRARHVITENSRVLATQKALIANDMLTLSELMRASHLSLQNDFEVTVPPVDGLVEICHQLFKDQIAVRMTGGGFGGAILCLCREEHIEPLRQAVLAQYTKKFGLTADFYLCHAGSGLQIELFNQQNNC</sequence>
<keyword evidence="3 15" id="KW-0808">Transferase</keyword>
<dbReference type="InterPro" id="IPR006206">
    <property type="entry name" value="Mevalonate/galactokinase"/>
</dbReference>
<dbReference type="InterPro" id="IPR019539">
    <property type="entry name" value="GalKase_N"/>
</dbReference>
<dbReference type="PROSITE" id="PS00627">
    <property type="entry name" value="GHMP_KINASES_ATP"/>
    <property type="match status" value="1"/>
</dbReference>
<dbReference type="OrthoDB" id="250531at2"/>
<evidence type="ECO:0000256" key="4">
    <source>
        <dbReference type="ARBA" id="ARBA00022723"/>
    </source>
</evidence>
<comment type="similarity">
    <text evidence="1">Belongs to the GHMP kinase family. GalK subfamily.</text>
</comment>
<dbReference type="GO" id="GO:0005524">
    <property type="term" value="F:ATP binding"/>
    <property type="evidence" value="ECO:0007669"/>
    <property type="project" value="UniProtKB-UniRule"/>
</dbReference>
<evidence type="ECO:0000256" key="9">
    <source>
        <dbReference type="ARBA" id="ARBA00023144"/>
    </source>
</evidence>
<dbReference type="PIRSF" id="PIRSF000530">
    <property type="entry name" value="Galactokinase"/>
    <property type="match status" value="1"/>
</dbReference>
<dbReference type="Proteomes" id="UP000321814">
    <property type="component" value="Unassembled WGS sequence"/>
</dbReference>
<keyword evidence="9" id="KW-0299">Galactose metabolism</keyword>
<dbReference type="RefSeq" id="WP_147904118.1">
    <property type="nucleotide sequence ID" value="NZ_BAAAGC010000007.1"/>
</dbReference>
<protein>
    <recommendedName>
        <fullName evidence="11">Galactokinase</fullName>
        <ecNumber evidence="11">2.7.1.6</ecNumber>
    </recommendedName>
</protein>
<dbReference type="SUPFAM" id="SSF55060">
    <property type="entry name" value="GHMP Kinase, C-terminal domain"/>
    <property type="match status" value="1"/>
</dbReference>
<dbReference type="Pfam" id="PF00288">
    <property type="entry name" value="GHMP_kinases_N"/>
    <property type="match status" value="1"/>
</dbReference>
<evidence type="ECO:0000313" key="15">
    <source>
        <dbReference type="EMBL" id="TXK81287.1"/>
    </source>
</evidence>
<evidence type="ECO:0000313" key="16">
    <source>
        <dbReference type="Proteomes" id="UP000321814"/>
    </source>
</evidence>
<dbReference type="GO" id="GO:0005829">
    <property type="term" value="C:cytosol"/>
    <property type="evidence" value="ECO:0007669"/>
    <property type="project" value="TreeGrafter"/>
</dbReference>
<dbReference type="PANTHER" id="PTHR10457">
    <property type="entry name" value="MEVALONATE KINASE/GALACTOKINASE"/>
    <property type="match status" value="1"/>
</dbReference>
<dbReference type="InterPro" id="IPR013750">
    <property type="entry name" value="GHMP_kinase_C_dom"/>
</dbReference>
<dbReference type="PRINTS" id="PR00473">
    <property type="entry name" value="GALCTOKINASE"/>
</dbReference>
<evidence type="ECO:0000259" key="13">
    <source>
        <dbReference type="Pfam" id="PF08544"/>
    </source>
</evidence>
<dbReference type="Pfam" id="PF10509">
    <property type="entry name" value="GalKase_gal_bdg"/>
    <property type="match status" value="1"/>
</dbReference>
<dbReference type="PRINTS" id="PR00959">
    <property type="entry name" value="MEVGALKINASE"/>
</dbReference>
<dbReference type="PANTHER" id="PTHR10457:SF7">
    <property type="entry name" value="GALACTOKINASE-RELATED"/>
    <property type="match status" value="1"/>
</dbReference>
<keyword evidence="10" id="KW-0119">Carbohydrate metabolism</keyword>
<dbReference type="NCBIfam" id="TIGR00131">
    <property type="entry name" value="gal_kin"/>
    <property type="match status" value="1"/>
</dbReference>
<dbReference type="GO" id="GO:0004335">
    <property type="term" value="F:galactokinase activity"/>
    <property type="evidence" value="ECO:0007669"/>
    <property type="project" value="UniProtKB-UniRule"/>
</dbReference>
<evidence type="ECO:0000256" key="11">
    <source>
        <dbReference type="NCBIfam" id="TIGR00131"/>
    </source>
</evidence>
<dbReference type="InterPro" id="IPR036554">
    <property type="entry name" value="GHMP_kinase_C_sf"/>
</dbReference>
<dbReference type="Gene3D" id="3.30.230.10">
    <property type="match status" value="1"/>
</dbReference>
<reference evidence="15 16" key="1">
    <citation type="submission" date="2019-08" db="EMBL/GenBank/DDBJ databases">
        <title>Draft genome analysis of Rheinheimera tangshanensis isolated from the roots of fresh rice plants (Oryza sativa).</title>
        <authorList>
            <person name="Yu Q."/>
            <person name="Qi Y."/>
            <person name="Zhang H."/>
            <person name="Pu J."/>
        </authorList>
    </citation>
    <scope>NUCLEOTIDE SEQUENCE [LARGE SCALE GENOMIC DNA]</scope>
    <source>
        <strain evidence="15 16">JA3-B52</strain>
    </source>
</reference>
<evidence type="ECO:0000256" key="6">
    <source>
        <dbReference type="ARBA" id="ARBA00022777"/>
    </source>
</evidence>
<feature type="domain" description="Galactokinase N-terminal" evidence="14">
    <location>
        <begin position="8"/>
        <end position="57"/>
    </location>
</feature>
<keyword evidence="6 15" id="KW-0418">Kinase</keyword>
<dbReference type="EC" id="2.7.1.6" evidence="11"/>
<evidence type="ECO:0000256" key="8">
    <source>
        <dbReference type="ARBA" id="ARBA00022842"/>
    </source>
</evidence>
<evidence type="ECO:0000256" key="1">
    <source>
        <dbReference type="ARBA" id="ARBA00006566"/>
    </source>
</evidence>
<dbReference type="GO" id="GO:0006012">
    <property type="term" value="P:galactose metabolic process"/>
    <property type="evidence" value="ECO:0007669"/>
    <property type="project" value="UniProtKB-UniRule"/>
</dbReference>
<dbReference type="InterPro" id="IPR014721">
    <property type="entry name" value="Ribsml_uS5_D2-typ_fold_subgr"/>
</dbReference>
<feature type="domain" description="GHMP kinase N-terminal" evidence="12">
    <location>
        <begin position="92"/>
        <end position="179"/>
    </location>
</feature>
<evidence type="ECO:0000256" key="3">
    <source>
        <dbReference type="ARBA" id="ARBA00022679"/>
    </source>
</evidence>
<evidence type="ECO:0000256" key="2">
    <source>
        <dbReference type="ARBA" id="ARBA00022490"/>
    </source>
</evidence>
<feature type="domain" description="GHMP kinase C-terminal" evidence="13">
    <location>
        <begin position="278"/>
        <end position="358"/>
    </location>
</feature>
<dbReference type="FunFam" id="3.30.230.10:FF:000017">
    <property type="entry name" value="Galactokinase"/>
    <property type="match status" value="1"/>
</dbReference>
<keyword evidence="5" id="KW-0547">Nucleotide-binding</keyword>
<dbReference type="Pfam" id="PF08544">
    <property type="entry name" value="GHMP_kinases_C"/>
    <property type="match status" value="1"/>
</dbReference>
<accession>A0A5C8LX42</accession>
<evidence type="ECO:0000259" key="14">
    <source>
        <dbReference type="Pfam" id="PF10509"/>
    </source>
</evidence>
<evidence type="ECO:0000259" key="12">
    <source>
        <dbReference type="Pfam" id="PF00288"/>
    </source>
</evidence>
<dbReference type="GO" id="GO:0046872">
    <property type="term" value="F:metal ion binding"/>
    <property type="evidence" value="ECO:0007669"/>
    <property type="project" value="UniProtKB-KW"/>
</dbReference>
<dbReference type="SUPFAM" id="SSF54211">
    <property type="entry name" value="Ribosomal protein S5 domain 2-like"/>
    <property type="match status" value="1"/>
</dbReference>
<dbReference type="InterPro" id="IPR020568">
    <property type="entry name" value="Ribosomal_Su5_D2-typ_SF"/>
</dbReference>
<name>A0A5C8LX42_9GAMM</name>
<dbReference type="Gene3D" id="3.30.70.890">
    <property type="entry name" value="GHMP kinase, C-terminal domain"/>
    <property type="match status" value="1"/>
</dbReference>
<keyword evidence="16" id="KW-1185">Reference proteome</keyword>
<keyword evidence="4" id="KW-0479">Metal-binding</keyword>
<organism evidence="15 16">
    <name type="scientific">Rheinheimera tangshanensis</name>
    <dbReference type="NCBI Taxonomy" id="400153"/>
    <lineage>
        <taxon>Bacteria</taxon>
        <taxon>Pseudomonadati</taxon>
        <taxon>Pseudomonadota</taxon>
        <taxon>Gammaproteobacteria</taxon>
        <taxon>Chromatiales</taxon>
        <taxon>Chromatiaceae</taxon>
        <taxon>Rheinheimera</taxon>
    </lineage>
</organism>
<keyword evidence="8" id="KW-0460">Magnesium</keyword>
<dbReference type="FunFam" id="3.30.70.890:FF:000001">
    <property type="entry name" value="Galactokinase"/>
    <property type="match status" value="1"/>
</dbReference>
<proteinExistence type="inferred from homology"/>